<evidence type="ECO:0000256" key="6">
    <source>
        <dbReference type="RuleBase" id="RU004355"/>
    </source>
</evidence>
<comment type="similarity">
    <text evidence="5 6">Belongs to the XseA family.</text>
</comment>
<comment type="subunit">
    <text evidence="5">Heterooligomer composed of large and small subunits.</text>
</comment>
<keyword evidence="3 5" id="KW-0378">Hydrolase</keyword>
<dbReference type="EC" id="3.1.11.6" evidence="5"/>
<keyword evidence="2 5" id="KW-0540">Nuclease</keyword>
<dbReference type="Pfam" id="PF02601">
    <property type="entry name" value="Exonuc_VII_L"/>
    <property type="match status" value="1"/>
</dbReference>
<dbReference type="NCBIfam" id="TIGR00237">
    <property type="entry name" value="xseA"/>
    <property type="match status" value="1"/>
</dbReference>
<dbReference type="RefSeq" id="WP_185252178.1">
    <property type="nucleotide sequence ID" value="NZ_JACKXE010000001.1"/>
</dbReference>
<evidence type="ECO:0000256" key="3">
    <source>
        <dbReference type="ARBA" id="ARBA00022801"/>
    </source>
</evidence>
<proteinExistence type="inferred from homology"/>
<protein>
    <recommendedName>
        <fullName evidence="5">Exodeoxyribonuclease 7 large subunit</fullName>
        <ecNumber evidence="5">3.1.11.6</ecNumber>
    </recommendedName>
    <alternativeName>
        <fullName evidence="5">Exodeoxyribonuclease VII large subunit</fullName>
        <shortName evidence="5">Exonuclease VII large subunit</shortName>
    </alternativeName>
</protein>
<dbReference type="PANTHER" id="PTHR30008">
    <property type="entry name" value="EXODEOXYRIBONUCLEASE 7 LARGE SUBUNIT"/>
    <property type="match status" value="1"/>
</dbReference>
<organism evidence="10 11">
    <name type="scientific">Nocardioides luti</name>
    <dbReference type="NCBI Taxonomy" id="2761101"/>
    <lineage>
        <taxon>Bacteria</taxon>
        <taxon>Bacillati</taxon>
        <taxon>Actinomycetota</taxon>
        <taxon>Actinomycetes</taxon>
        <taxon>Propionibacteriales</taxon>
        <taxon>Nocardioidaceae</taxon>
        <taxon>Nocardioides</taxon>
    </lineage>
</organism>
<feature type="domain" description="OB-fold nucleic acid binding" evidence="9">
    <location>
        <begin position="13"/>
        <end position="106"/>
    </location>
</feature>
<dbReference type="GO" id="GO:0003676">
    <property type="term" value="F:nucleic acid binding"/>
    <property type="evidence" value="ECO:0007669"/>
    <property type="project" value="InterPro"/>
</dbReference>
<name>A0A7X0RET5_9ACTN</name>
<feature type="region of interest" description="Disordered" evidence="7">
    <location>
        <begin position="398"/>
        <end position="419"/>
    </location>
</feature>
<evidence type="ECO:0000259" key="9">
    <source>
        <dbReference type="Pfam" id="PF13742"/>
    </source>
</evidence>
<comment type="function">
    <text evidence="5">Bidirectionally degrades single-stranded DNA into large acid-insoluble oligonucleotides, which are then degraded further into small acid-soluble oligonucleotides.</text>
</comment>
<comment type="subcellular location">
    <subcellularLocation>
        <location evidence="5 6">Cytoplasm</location>
    </subcellularLocation>
</comment>
<evidence type="ECO:0000313" key="11">
    <source>
        <dbReference type="Proteomes" id="UP000523955"/>
    </source>
</evidence>
<dbReference type="InterPro" id="IPR003753">
    <property type="entry name" value="Exonuc_VII_L"/>
</dbReference>
<evidence type="ECO:0000256" key="5">
    <source>
        <dbReference type="HAMAP-Rule" id="MF_00378"/>
    </source>
</evidence>
<keyword evidence="4 5" id="KW-0269">Exonuclease</keyword>
<gene>
    <name evidence="5" type="primary">xseA</name>
    <name evidence="10" type="ORF">H5V45_06470</name>
</gene>
<dbReference type="InterPro" id="IPR025824">
    <property type="entry name" value="OB-fold_nuc-bd_dom"/>
</dbReference>
<dbReference type="PANTHER" id="PTHR30008:SF0">
    <property type="entry name" value="EXODEOXYRIBONUCLEASE 7 LARGE SUBUNIT"/>
    <property type="match status" value="1"/>
</dbReference>
<evidence type="ECO:0000256" key="1">
    <source>
        <dbReference type="ARBA" id="ARBA00022490"/>
    </source>
</evidence>
<dbReference type="GO" id="GO:0005737">
    <property type="term" value="C:cytoplasm"/>
    <property type="evidence" value="ECO:0007669"/>
    <property type="project" value="UniProtKB-SubCell"/>
</dbReference>
<keyword evidence="1 5" id="KW-0963">Cytoplasm</keyword>
<feature type="domain" description="Exonuclease VII large subunit C-terminal" evidence="8">
    <location>
        <begin position="129"/>
        <end position="348"/>
    </location>
</feature>
<dbReference type="Pfam" id="PF13742">
    <property type="entry name" value="tRNA_anti_2"/>
    <property type="match status" value="1"/>
</dbReference>
<evidence type="ECO:0000259" key="8">
    <source>
        <dbReference type="Pfam" id="PF02601"/>
    </source>
</evidence>
<dbReference type="InterPro" id="IPR020579">
    <property type="entry name" value="Exonuc_VII_lsu_C"/>
</dbReference>
<evidence type="ECO:0000256" key="7">
    <source>
        <dbReference type="SAM" id="MobiDB-lite"/>
    </source>
</evidence>
<sequence>MALDTSPQAPAPVRQIANAIAGWVDRLGPVWVEGQIAQVSRRPGLNTVFMTLRDAIADISVPVTCSRTLFDSLNPPLVEGASVVLHAKPSYYANRGTLSLQAREIRMVGLGELLARLERRRQLLAAEGLFAPELKRSLPFLPGCVGLVTAPNSAAERDVLENARRRWPAVDFEVAYAAMQGTRAATEVMEGLDRLDRDPRVEVIVIARGGGSVEDLLPFSDEALIRAVHRARTPVVSAIGHEPDTPLLDLVADVRASTPTDAAKLVVPDVVEELRRVVQARDRLRSSVHARLAREQAGLDALRSRPALADPRTLLDARADEVGQLRARARRTVSHALDRAADDIGHQRARARALSPLATLQRGYAVLQDADGHVVTSVEAVTDGAALSVRVADGRIRATTTGVERDPVTDPASDPEEQP</sequence>
<dbReference type="GO" id="GO:0008855">
    <property type="term" value="F:exodeoxyribonuclease VII activity"/>
    <property type="evidence" value="ECO:0007669"/>
    <property type="project" value="UniProtKB-UniRule"/>
</dbReference>
<dbReference type="EMBL" id="JACKXE010000001">
    <property type="protein sequence ID" value="MBB6626962.1"/>
    <property type="molecule type" value="Genomic_DNA"/>
</dbReference>
<dbReference type="Proteomes" id="UP000523955">
    <property type="component" value="Unassembled WGS sequence"/>
</dbReference>
<accession>A0A7X0RET5</accession>
<keyword evidence="11" id="KW-1185">Reference proteome</keyword>
<comment type="caution">
    <text evidence="10">The sequence shown here is derived from an EMBL/GenBank/DDBJ whole genome shotgun (WGS) entry which is preliminary data.</text>
</comment>
<dbReference type="HAMAP" id="MF_00378">
    <property type="entry name" value="Exonuc_7_L"/>
    <property type="match status" value="1"/>
</dbReference>
<reference evidence="10 11" key="1">
    <citation type="submission" date="2020-08" db="EMBL/GenBank/DDBJ databases">
        <authorList>
            <person name="Seo M.-J."/>
        </authorList>
    </citation>
    <scope>NUCLEOTIDE SEQUENCE [LARGE SCALE GENOMIC DNA]</scope>
    <source>
        <strain evidence="10 11">KIGAM211</strain>
    </source>
</reference>
<dbReference type="GO" id="GO:0006308">
    <property type="term" value="P:DNA catabolic process"/>
    <property type="evidence" value="ECO:0007669"/>
    <property type="project" value="UniProtKB-UniRule"/>
</dbReference>
<dbReference type="CDD" id="cd04489">
    <property type="entry name" value="ExoVII_LU_OBF"/>
    <property type="match status" value="1"/>
</dbReference>
<evidence type="ECO:0000256" key="2">
    <source>
        <dbReference type="ARBA" id="ARBA00022722"/>
    </source>
</evidence>
<evidence type="ECO:0000313" key="10">
    <source>
        <dbReference type="EMBL" id="MBB6626962.1"/>
    </source>
</evidence>
<evidence type="ECO:0000256" key="4">
    <source>
        <dbReference type="ARBA" id="ARBA00022839"/>
    </source>
</evidence>
<comment type="catalytic activity">
    <reaction evidence="5 6">
        <text>Exonucleolytic cleavage in either 5'- to 3'- or 3'- to 5'-direction to yield nucleoside 5'-phosphates.</text>
        <dbReference type="EC" id="3.1.11.6"/>
    </reaction>
</comment>
<dbReference type="AlphaFoldDB" id="A0A7X0RET5"/>
<dbReference type="GO" id="GO:0009318">
    <property type="term" value="C:exodeoxyribonuclease VII complex"/>
    <property type="evidence" value="ECO:0007669"/>
    <property type="project" value="UniProtKB-UniRule"/>
</dbReference>